<dbReference type="RefSeq" id="WP_192028838.1">
    <property type="nucleotide sequence ID" value="NZ_JACYTR010000009.1"/>
</dbReference>
<dbReference type="AlphaFoldDB" id="A0AAW3ZJ82"/>
<sequence length="401" mass="44680">MSRAQTIVGLCLLLLTAVAVFAFLQTYHYVEEEVSLPPRGEARYNPLYALGETLRGMGYPVESRAYLQWESMQPQPGDVLLLASPLSSLSEQQVWALQEWLYEGGFLLFAAPATESAQQSEMLDELGLSVISEELRQCLLWRAAEQASSEVCSELSLYYPHDDLIWALDYQRRSRAEIEALRELLDDEDTSISSVSKVRGAAAATGRFAVKAAYGDGEWIALASFQPLVKKALENAANAELAWQLLAPWLGEGKIHIVYAVEMPPAHVILVRYGWPVVLPLLLALLAWLWARSQSLGPPVPLPGIDRRALLEHIDAAGQFAFREQQVEPLYAECRKRFDLQLQKEHPSLAALPLDDLIKALAERWKLDPAAVAQALNPHQLGRAEQFTLAIRTLTQMQGLS</sequence>
<evidence type="ECO:0000313" key="3">
    <source>
        <dbReference type="Proteomes" id="UP000613768"/>
    </source>
</evidence>
<dbReference type="InterPro" id="IPR025646">
    <property type="entry name" value="DUF4350"/>
</dbReference>
<comment type="caution">
    <text evidence="2">The sequence shown here is derived from an EMBL/GenBank/DDBJ whole genome shotgun (WGS) entry which is preliminary data.</text>
</comment>
<protein>
    <recommendedName>
        <fullName evidence="1">DUF4350 domain-containing protein</fullName>
    </recommendedName>
</protein>
<reference evidence="2 3" key="1">
    <citation type="submission" date="2020-09" db="EMBL/GenBank/DDBJ databases">
        <title>Pseudoxanthomonas sp. CAU 1598 isolated from sand of Yaerae Beach.</title>
        <authorList>
            <person name="Kim W."/>
        </authorList>
    </citation>
    <scope>NUCLEOTIDE SEQUENCE [LARGE SCALE GENOMIC DNA]</scope>
    <source>
        <strain evidence="2 3">CAU 1598</strain>
    </source>
</reference>
<dbReference type="EMBL" id="JACYTR010000009">
    <property type="protein sequence ID" value="MBD8525500.1"/>
    <property type="molecule type" value="Genomic_DNA"/>
</dbReference>
<name>A0AAW3ZJ82_9GAMM</name>
<gene>
    <name evidence="2" type="ORF">IFO71_07060</name>
</gene>
<feature type="domain" description="DUF4350" evidence="1">
    <location>
        <begin position="43"/>
        <end position="246"/>
    </location>
</feature>
<dbReference type="Pfam" id="PF14258">
    <property type="entry name" value="DUF4350"/>
    <property type="match status" value="1"/>
</dbReference>
<dbReference type="Proteomes" id="UP000613768">
    <property type="component" value="Unassembled WGS sequence"/>
</dbReference>
<organism evidence="2 3">
    <name type="scientific">Pseudomarimonas arenosa</name>
    <dbReference type="NCBI Taxonomy" id="2774145"/>
    <lineage>
        <taxon>Bacteria</taxon>
        <taxon>Pseudomonadati</taxon>
        <taxon>Pseudomonadota</taxon>
        <taxon>Gammaproteobacteria</taxon>
        <taxon>Lysobacterales</taxon>
        <taxon>Lysobacteraceae</taxon>
        <taxon>Pseudomarimonas</taxon>
    </lineage>
</organism>
<evidence type="ECO:0000313" key="2">
    <source>
        <dbReference type="EMBL" id="MBD8525500.1"/>
    </source>
</evidence>
<evidence type="ECO:0000259" key="1">
    <source>
        <dbReference type="Pfam" id="PF14258"/>
    </source>
</evidence>
<proteinExistence type="predicted"/>
<accession>A0AAW3ZJ82</accession>
<keyword evidence="3" id="KW-1185">Reference proteome</keyword>